<reference evidence="1 2" key="1">
    <citation type="journal article" date="2022" name="Int. J. Syst. Evol. Microbiol.">
        <title>Miniphocaeibacter halophilus sp. nov., an ammonium-tolerant acetate-producing bacterium isolated from a biogas system.</title>
        <authorList>
            <person name="Schnurer A."/>
            <person name="Singh A."/>
            <person name="Bi S."/>
            <person name="Qiao W."/>
            <person name="Westerholm M."/>
        </authorList>
    </citation>
    <scope>NUCLEOTIDE SEQUENCE [LARGE SCALE GENOMIC DNA]</scope>
    <source>
        <strain evidence="1 2">AMB_01</strain>
    </source>
</reference>
<keyword evidence="1" id="KW-0238">DNA-binding</keyword>
<name>A0AC61MTU8_9FIRM</name>
<proteinExistence type="predicted"/>
<gene>
    <name evidence="1" type="ORF">JFY71_10960</name>
</gene>
<keyword evidence="2" id="KW-1185">Reference proteome</keyword>
<evidence type="ECO:0000313" key="2">
    <source>
        <dbReference type="Proteomes" id="UP000595814"/>
    </source>
</evidence>
<accession>A0AC61MTU8</accession>
<protein>
    <submittedName>
        <fullName evidence="1">LacI family DNA-binding transcriptional regulator</fullName>
    </submittedName>
</protein>
<evidence type="ECO:0000313" key="1">
    <source>
        <dbReference type="EMBL" id="QQK07786.1"/>
    </source>
</evidence>
<organism evidence="1 2">
    <name type="scientific">Miniphocaeibacter halophilus</name>
    <dbReference type="NCBI Taxonomy" id="2931922"/>
    <lineage>
        <taxon>Bacteria</taxon>
        <taxon>Bacillati</taxon>
        <taxon>Bacillota</taxon>
        <taxon>Tissierellia</taxon>
        <taxon>Tissierellales</taxon>
        <taxon>Peptoniphilaceae</taxon>
        <taxon>Miniphocaeibacter</taxon>
    </lineage>
</organism>
<dbReference type="EMBL" id="CP066744">
    <property type="protein sequence ID" value="QQK07786.1"/>
    <property type="molecule type" value="Genomic_DNA"/>
</dbReference>
<sequence>MNIYDIAKKANVSTATVSRVLNNPETVKEETRKKVQKIIDKYGYKPSHIARGLATNKTNTIGIMVPDIRNPFHANSAFLLEQNLVSKGYNSILCNTSEEPEQKLKYFELLNQKGVDGIILLGASYGDKVLEERFEELNKSISIVLINNIIGDNSTFVICDEKNGLDQSIGYLKSKDYKNPIYIQDKQKYITRASVSKKEGFLKAIKKYYPNLINENLILELKEDLEEYEKIIEFLKSNVEVDSIQFEKDTSAIKFLKVAQKYNIEIPEKLAVIGFDNIDLTNYTYKSLSTIDHKIEEHCNIAIDLLIKKMNGETVKNNNYIIPKFIKKETS</sequence>
<dbReference type="Proteomes" id="UP000595814">
    <property type="component" value="Chromosome"/>
</dbReference>